<evidence type="ECO:0000256" key="9">
    <source>
        <dbReference type="ARBA" id="ARBA00022927"/>
    </source>
</evidence>
<dbReference type="GO" id="GO:0005789">
    <property type="term" value="C:endoplasmic reticulum membrane"/>
    <property type="evidence" value="ECO:0007669"/>
    <property type="project" value="UniProtKB-SubCell"/>
</dbReference>
<keyword evidence="9 14" id="KW-0653">Protein transport</keyword>
<dbReference type="InterPro" id="IPR006900">
    <property type="entry name" value="Sec23/24_helical_dom"/>
</dbReference>
<dbReference type="SUPFAM" id="SSF81811">
    <property type="entry name" value="Helical domain of Sec23/24"/>
    <property type="match status" value="1"/>
</dbReference>
<evidence type="ECO:0000259" key="19">
    <source>
        <dbReference type="Pfam" id="PF08033"/>
    </source>
</evidence>
<evidence type="ECO:0000313" key="20">
    <source>
        <dbReference type="EMBL" id="KAK9805138.1"/>
    </source>
</evidence>
<dbReference type="AlphaFoldDB" id="A0AAW1P9R1"/>
<dbReference type="Pfam" id="PF08033">
    <property type="entry name" value="Sec23_BS"/>
    <property type="match status" value="1"/>
</dbReference>
<dbReference type="InterPro" id="IPR036180">
    <property type="entry name" value="Gelsolin-like_dom_sf"/>
</dbReference>
<dbReference type="InterPro" id="IPR036465">
    <property type="entry name" value="vWFA_dom_sf"/>
</dbReference>
<keyword evidence="10" id="KW-0333">Golgi apparatus</keyword>
<feature type="domain" description="Gelsolin-like" evidence="15">
    <location>
        <begin position="624"/>
        <end position="710"/>
    </location>
</feature>
<dbReference type="Gene3D" id="2.60.40.1670">
    <property type="entry name" value="beta-sandwich domain of Sec23/24"/>
    <property type="match status" value="1"/>
</dbReference>
<dbReference type="Gene3D" id="3.40.20.10">
    <property type="entry name" value="Severin"/>
    <property type="match status" value="1"/>
</dbReference>
<sequence>MDYTELENTVDGLRFAWNVWPSSRIEAARIVVPLGVVVTPLKEIPDMPVLPYEPVRCKSCPCVLNPYCRVDFQAMIWVCPFCLHHNHFPQHYAQINESMLPAELFQQYAMVEYQLAAPVRSPPTFLFVVDLCLPDDELRDMKEAIKQALALLPDTALVGLISFGAMVNVHELGFSEVPKAYVFRGTRETSAAEVAKMLGLGVAPMRGKQGMPAAASAPGLGRFLLPLADCEFALESALDDLQPDASPHQPSERPLRAIGAAAGVAVGLLEACVPGCGARIMVLTGGPCTTGPGLVVGVDKAEAIRTHKDLEKGESKQFTRACKFYDGLAARLVEAGHCLDVFACALDQVGLAEMQMPVACTGGVMVLAETFGHDLFRKSLGRMFERSAGGSLQMGFNATFEVLCTKEVKIAGASGPIASLKRRNASVSDQETAVGGTCAWKLCALSPRTSLAVFFDVVNTHNAPVPDGQLFLLQFLTHYQHPDGQQRLRVVTTARRWASPGANEVAMGFDQEAAAVVMARLASYRCATEEAFDVLRWLDRMIIRLAAKFGQYQKDNADTFTLPDGFTLFPQFLFHLRRSQFLQVFNNTPDETAFYRLMLDRENVTSSLVMIQPPLLSYSFQGPPHPVLLDVQSIQPDAILLLDTYFMVILHYGTTVAQWRKARYQDQPEHQEFRDLLAAPLADAKELLKGRLPVPKLLETDQGGSQARFVLAKLNPSATHTSPAFQTSSSEVIFTDDVSLQVFLEHLARLAVQS</sequence>
<comment type="caution">
    <text evidence="20">The sequence shown here is derived from an EMBL/GenBank/DDBJ whole genome shotgun (WGS) entry which is preliminary data.</text>
</comment>
<accession>A0AAW1P9R1</accession>
<dbReference type="FunFam" id="3.40.20.10:FF:000041">
    <property type="entry name" value="Protein transport protein SEC23"/>
    <property type="match status" value="1"/>
</dbReference>
<dbReference type="GO" id="GO:0090110">
    <property type="term" value="P:COPII-coated vesicle cargo loading"/>
    <property type="evidence" value="ECO:0007669"/>
    <property type="project" value="TreeGrafter"/>
</dbReference>
<keyword evidence="6 14" id="KW-0256">Endoplasmic reticulum</keyword>
<dbReference type="InterPro" id="IPR006896">
    <property type="entry name" value="Sec23/24_trunk_dom"/>
</dbReference>
<evidence type="ECO:0000256" key="4">
    <source>
        <dbReference type="ARBA" id="ARBA00022448"/>
    </source>
</evidence>
<evidence type="ECO:0000256" key="5">
    <source>
        <dbReference type="ARBA" id="ARBA00022723"/>
    </source>
</evidence>
<dbReference type="GO" id="GO:0006886">
    <property type="term" value="P:intracellular protein transport"/>
    <property type="evidence" value="ECO:0007669"/>
    <property type="project" value="InterPro"/>
</dbReference>
<comment type="similarity">
    <text evidence="2 14">Belongs to the SEC23/SEC24 family. SEC23 subfamily.</text>
</comment>
<dbReference type="FunFam" id="3.40.50.410:FF:000008">
    <property type="entry name" value="Protein transport protein SEC23"/>
    <property type="match status" value="1"/>
</dbReference>
<evidence type="ECO:0000256" key="7">
    <source>
        <dbReference type="ARBA" id="ARBA00022833"/>
    </source>
</evidence>
<keyword evidence="8 14" id="KW-0931">ER-Golgi transport</keyword>
<keyword evidence="14" id="KW-0963">Cytoplasm</keyword>
<evidence type="ECO:0000259" key="15">
    <source>
        <dbReference type="Pfam" id="PF00626"/>
    </source>
</evidence>
<evidence type="ECO:0000256" key="6">
    <source>
        <dbReference type="ARBA" id="ARBA00022824"/>
    </source>
</evidence>
<dbReference type="InterPro" id="IPR029006">
    <property type="entry name" value="ADF-H/Gelsolin-like_dom_sf"/>
</dbReference>
<feature type="domain" description="Sec23/Sec24 helical" evidence="18">
    <location>
        <begin position="510"/>
        <end position="608"/>
    </location>
</feature>
<dbReference type="Gene3D" id="2.30.30.380">
    <property type="entry name" value="Zn-finger domain of Sec23/24"/>
    <property type="match status" value="1"/>
</dbReference>
<evidence type="ECO:0000256" key="2">
    <source>
        <dbReference type="ARBA" id="ARBA00009210"/>
    </source>
</evidence>
<dbReference type="GO" id="GO:0030127">
    <property type="term" value="C:COPII vesicle coat"/>
    <property type="evidence" value="ECO:0007669"/>
    <property type="project" value="InterPro"/>
</dbReference>
<dbReference type="InterPro" id="IPR037550">
    <property type="entry name" value="Sec23_C"/>
</dbReference>
<evidence type="ECO:0000256" key="12">
    <source>
        <dbReference type="ARBA" id="ARBA00023329"/>
    </source>
</evidence>
<dbReference type="Pfam" id="PF04811">
    <property type="entry name" value="Sec23_trunk"/>
    <property type="match status" value="1"/>
</dbReference>
<dbReference type="InterPro" id="IPR006895">
    <property type="entry name" value="Znf_Sec23_Sec24"/>
</dbReference>
<dbReference type="Gene3D" id="1.20.120.730">
    <property type="entry name" value="Sec23/Sec24 helical domain"/>
    <property type="match status" value="1"/>
</dbReference>
<dbReference type="InterPro" id="IPR012990">
    <property type="entry name" value="Beta-sandwich_Sec23_24"/>
</dbReference>
<keyword evidence="4 14" id="KW-0813">Transport</keyword>
<dbReference type="SUPFAM" id="SSF82754">
    <property type="entry name" value="C-terminal, gelsolin-like domain of Sec23/24"/>
    <property type="match status" value="1"/>
</dbReference>
<keyword evidence="21" id="KW-1185">Reference proteome</keyword>
<evidence type="ECO:0000256" key="13">
    <source>
        <dbReference type="ARBA" id="ARBA00025471"/>
    </source>
</evidence>
<dbReference type="PANTHER" id="PTHR11141:SF22">
    <property type="entry name" value="PROTEIN TRANSPORT PROTEIN SEC23 G"/>
    <property type="match status" value="1"/>
</dbReference>
<evidence type="ECO:0000256" key="10">
    <source>
        <dbReference type="ARBA" id="ARBA00023034"/>
    </source>
</evidence>
<feature type="domain" description="Zinc finger Sec23/Sec24-type" evidence="16">
    <location>
        <begin position="54"/>
        <end position="92"/>
    </location>
</feature>
<organism evidence="20 21">
    <name type="scientific">[Myrmecia] bisecta</name>
    <dbReference type="NCBI Taxonomy" id="41462"/>
    <lineage>
        <taxon>Eukaryota</taxon>
        <taxon>Viridiplantae</taxon>
        <taxon>Chlorophyta</taxon>
        <taxon>core chlorophytes</taxon>
        <taxon>Trebouxiophyceae</taxon>
        <taxon>Trebouxiales</taxon>
        <taxon>Trebouxiaceae</taxon>
        <taxon>Myrmecia</taxon>
    </lineage>
</organism>
<dbReference type="FunFam" id="1.20.120.730:FF:000005">
    <property type="entry name" value="Protein transport protein SEC23"/>
    <property type="match status" value="1"/>
</dbReference>
<proteinExistence type="inferred from homology"/>
<protein>
    <recommendedName>
        <fullName evidence="3 14">Protein transport protein SEC23</fullName>
    </recommendedName>
</protein>
<evidence type="ECO:0000256" key="8">
    <source>
        <dbReference type="ARBA" id="ARBA00022892"/>
    </source>
</evidence>
<dbReference type="Proteomes" id="UP001489004">
    <property type="component" value="Unassembled WGS sequence"/>
</dbReference>
<dbReference type="InterPro" id="IPR007123">
    <property type="entry name" value="Gelsolin-like_dom"/>
</dbReference>
<comment type="function">
    <text evidence="13 14">Component of the coat protein complex II (COPII) which promotes the formation of transport vesicles from the endoplasmic reticulum (ER). The coat has two main functions, the physical deformation of the endoplasmic reticulum membrane into vesicles and the selection of cargo molecules.</text>
</comment>
<dbReference type="InterPro" id="IPR037364">
    <property type="entry name" value="Sec23"/>
</dbReference>
<comment type="subcellular location">
    <subcellularLocation>
        <location evidence="14">Cytoplasmic vesicle</location>
        <location evidence="14">COPII-coated vesicle membrane</location>
        <topology evidence="14">Peripheral membrane protein</topology>
        <orientation evidence="14">Cytoplasmic side</orientation>
    </subcellularLocation>
    <subcellularLocation>
        <location evidence="14">Endoplasmic reticulum membrane</location>
        <topology evidence="14">Peripheral membrane protein</topology>
        <orientation evidence="14">Cytoplasmic side</orientation>
    </subcellularLocation>
    <subcellularLocation>
        <location evidence="1">Golgi apparatus membrane</location>
        <topology evidence="1">Peripheral membrane protein</topology>
        <orientation evidence="1">Cytoplasmic side</orientation>
    </subcellularLocation>
</comment>
<feature type="domain" description="Sec23/Sec24 trunk" evidence="17">
    <location>
        <begin position="121"/>
        <end position="384"/>
    </location>
</feature>
<keyword evidence="12 14" id="KW-0968">Cytoplasmic vesicle</keyword>
<dbReference type="GO" id="GO:0008270">
    <property type="term" value="F:zinc ion binding"/>
    <property type="evidence" value="ECO:0007669"/>
    <property type="project" value="InterPro"/>
</dbReference>
<keyword evidence="7 14" id="KW-0862">Zinc</keyword>
<evidence type="ECO:0000259" key="17">
    <source>
        <dbReference type="Pfam" id="PF04811"/>
    </source>
</evidence>
<name>A0AAW1P9R1_9CHLO</name>
<dbReference type="GO" id="GO:0070971">
    <property type="term" value="C:endoplasmic reticulum exit site"/>
    <property type="evidence" value="ECO:0007669"/>
    <property type="project" value="TreeGrafter"/>
</dbReference>
<evidence type="ECO:0000259" key="18">
    <source>
        <dbReference type="Pfam" id="PF04815"/>
    </source>
</evidence>
<dbReference type="GO" id="GO:0005096">
    <property type="term" value="F:GTPase activator activity"/>
    <property type="evidence" value="ECO:0007669"/>
    <property type="project" value="TreeGrafter"/>
</dbReference>
<dbReference type="SUPFAM" id="SSF81995">
    <property type="entry name" value="beta-sandwich domain of Sec23/24"/>
    <property type="match status" value="1"/>
</dbReference>
<dbReference type="Pfam" id="PF04815">
    <property type="entry name" value="Sec23_helical"/>
    <property type="match status" value="1"/>
</dbReference>
<evidence type="ECO:0000256" key="3">
    <source>
        <dbReference type="ARBA" id="ARBA00021212"/>
    </source>
</evidence>
<reference evidence="20 21" key="1">
    <citation type="journal article" date="2024" name="Nat. Commun.">
        <title>Phylogenomics reveals the evolutionary origins of lichenization in chlorophyte algae.</title>
        <authorList>
            <person name="Puginier C."/>
            <person name="Libourel C."/>
            <person name="Otte J."/>
            <person name="Skaloud P."/>
            <person name="Haon M."/>
            <person name="Grisel S."/>
            <person name="Petersen M."/>
            <person name="Berrin J.G."/>
            <person name="Delaux P.M."/>
            <person name="Dal Grande F."/>
            <person name="Keller J."/>
        </authorList>
    </citation>
    <scope>NUCLEOTIDE SEQUENCE [LARGE SCALE GENOMIC DNA]</scope>
    <source>
        <strain evidence="20 21">SAG 2043</strain>
    </source>
</reference>
<evidence type="ECO:0000256" key="1">
    <source>
        <dbReference type="ARBA" id="ARBA00004255"/>
    </source>
</evidence>
<keyword evidence="11 14" id="KW-0472">Membrane</keyword>
<feature type="domain" description="Sec23/Sec24 beta-sandwich" evidence="19">
    <location>
        <begin position="395"/>
        <end position="498"/>
    </location>
</feature>
<keyword evidence="5 14" id="KW-0479">Metal-binding</keyword>
<evidence type="ECO:0000256" key="11">
    <source>
        <dbReference type="ARBA" id="ARBA00023136"/>
    </source>
</evidence>
<dbReference type="Pfam" id="PF04810">
    <property type="entry name" value="zf-Sec23_Sec24"/>
    <property type="match status" value="1"/>
</dbReference>
<dbReference type="PANTHER" id="PTHR11141">
    <property type="entry name" value="PROTEIN TRANSPORT PROTEIN SEC23"/>
    <property type="match status" value="1"/>
</dbReference>
<gene>
    <name evidence="20" type="ORF">WJX72_001479</name>
</gene>
<dbReference type="GO" id="GO:0000139">
    <property type="term" value="C:Golgi membrane"/>
    <property type="evidence" value="ECO:0007669"/>
    <property type="project" value="UniProtKB-SubCell"/>
</dbReference>
<dbReference type="InterPro" id="IPR036174">
    <property type="entry name" value="Znf_Sec23_Sec24_sf"/>
</dbReference>
<dbReference type="InterPro" id="IPR036175">
    <property type="entry name" value="Sec23/24_helical_dom_sf"/>
</dbReference>
<dbReference type="CDD" id="cd11287">
    <property type="entry name" value="Sec23_C"/>
    <property type="match status" value="1"/>
</dbReference>
<dbReference type="FunFam" id="2.30.30.380:FF:000001">
    <property type="entry name" value="Protein transport protein SEC23"/>
    <property type="match status" value="1"/>
</dbReference>
<dbReference type="Gene3D" id="3.40.50.410">
    <property type="entry name" value="von Willebrand factor, type A domain"/>
    <property type="match status" value="1"/>
</dbReference>
<evidence type="ECO:0000256" key="14">
    <source>
        <dbReference type="RuleBase" id="RU365030"/>
    </source>
</evidence>
<dbReference type="SUPFAM" id="SSF82919">
    <property type="entry name" value="Zn-finger domain of Sec23/24"/>
    <property type="match status" value="1"/>
</dbReference>
<dbReference type="SUPFAM" id="SSF53300">
    <property type="entry name" value="vWA-like"/>
    <property type="match status" value="1"/>
</dbReference>
<evidence type="ECO:0000259" key="16">
    <source>
        <dbReference type="Pfam" id="PF04810"/>
    </source>
</evidence>
<dbReference type="EMBL" id="JALJOR010000016">
    <property type="protein sequence ID" value="KAK9805138.1"/>
    <property type="molecule type" value="Genomic_DNA"/>
</dbReference>
<evidence type="ECO:0000313" key="21">
    <source>
        <dbReference type="Proteomes" id="UP001489004"/>
    </source>
</evidence>
<dbReference type="Pfam" id="PF00626">
    <property type="entry name" value="Gelsolin"/>
    <property type="match status" value="1"/>
</dbReference>